<dbReference type="Gene3D" id="2.130.10.10">
    <property type="entry name" value="YVTN repeat-like/Quinoprotein amine dehydrogenase"/>
    <property type="match status" value="1"/>
</dbReference>
<keyword evidence="5" id="KW-1185">Reference proteome</keyword>
<dbReference type="EMBL" id="BGPR01000016">
    <property type="protein sequence ID" value="GBL78698.1"/>
    <property type="molecule type" value="Genomic_DNA"/>
</dbReference>
<comment type="subcellular location">
    <subcellularLocation>
        <location evidence="1">Cytoplasmic vesicle</location>
        <location evidence="1">COPI-coated vesicle membrane</location>
        <topology evidence="1">Peripheral membrane protein</topology>
        <orientation evidence="1">Cytoplasmic side</orientation>
    </subcellularLocation>
</comment>
<evidence type="ECO:0000313" key="5">
    <source>
        <dbReference type="Proteomes" id="UP000499080"/>
    </source>
</evidence>
<dbReference type="GO" id="GO:0006886">
    <property type="term" value="P:intracellular protein transport"/>
    <property type="evidence" value="ECO:0007669"/>
    <property type="project" value="TreeGrafter"/>
</dbReference>
<dbReference type="OrthoDB" id="2150324at2759"/>
<accession>A0A4Y2AFY2</accession>
<reference evidence="4 5" key="1">
    <citation type="journal article" date="2019" name="Sci. Rep.">
        <title>Orb-weaving spider Araneus ventricosus genome elucidates the spidroin gene catalogue.</title>
        <authorList>
            <person name="Kono N."/>
            <person name="Nakamura H."/>
            <person name="Ohtoshi R."/>
            <person name="Moran D.A.P."/>
            <person name="Shinohara A."/>
            <person name="Yoshida Y."/>
            <person name="Fujiwara M."/>
            <person name="Mori M."/>
            <person name="Tomita M."/>
            <person name="Arakawa K."/>
        </authorList>
    </citation>
    <scope>NUCLEOTIDE SEQUENCE [LARGE SCALE GENOMIC DNA]</scope>
</reference>
<dbReference type="InterPro" id="IPR036322">
    <property type="entry name" value="WD40_repeat_dom_sf"/>
</dbReference>
<dbReference type="AlphaFoldDB" id="A0A4Y2AFY2"/>
<evidence type="ECO:0000256" key="2">
    <source>
        <dbReference type="ARBA" id="ARBA00022574"/>
    </source>
</evidence>
<protein>
    <submittedName>
        <fullName evidence="4">Putative coatomer subunit beta</fullName>
    </submittedName>
</protein>
<dbReference type="Proteomes" id="UP000499080">
    <property type="component" value="Unassembled WGS sequence"/>
</dbReference>
<dbReference type="PANTHER" id="PTHR19876">
    <property type="entry name" value="COATOMER"/>
    <property type="match status" value="1"/>
</dbReference>
<dbReference type="GO" id="GO:0030126">
    <property type="term" value="C:COPI vesicle coat"/>
    <property type="evidence" value="ECO:0007669"/>
    <property type="project" value="TreeGrafter"/>
</dbReference>
<dbReference type="GO" id="GO:0006891">
    <property type="term" value="P:intra-Golgi vesicle-mediated transport"/>
    <property type="evidence" value="ECO:0007669"/>
    <property type="project" value="TreeGrafter"/>
</dbReference>
<evidence type="ECO:0000256" key="1">
    <source>
        <dbReference type="ARBA" id="ARBA00004347"/>
    </source>
</evidence>
<dbReference type="SUPFAM" id="SSF50978">
    <property type="entry name" value="WD40 repeat-like"/>
    <property type="match status" value="1"/>
</dbReference>
<sequence length="118" mass="13116">MPLKLDVKRKLLARSDRVKCVDLHPSEPWMLASLYNGNIHVWNYEIPGDASQCTMQQFPMLIALEDCCFAVTSSSSGKLSSITSCCETQCNSISSSVFSSWLALPQDHPHQCYPPPVP</sequence>
<keyword evidence="3" id="KW-0677">Repeat</keyword>
<comment type="caution">
    <text evidence="4">The sequence shown here is derived from an EMBL/GenBank/DDBJ whole genome shotgun (WGS) entry which is preliminary data.</text>
</comment>
<organism evidence="4 5">
    <name type="scientific">Araneus ventricosus</name>
    <name type="common">Orbweaver spider</name>
    <name type="synonym">Epeira ventricosa</name>
    <dbReference type="NCBI Taxonomy" id="182803"/>
    <lineage>
        <taxon>Eukaryota</taxon>
        <taxon>Metazoa</taxon>
        <taxon>Ecdysozoa</taxon>
        <taxon>Arthropoda</taxon>
        <taxon>Chelicerata</taxon>
        <taxon>Arachnida</taxon>
        <taxon>Araneae</taxon>
        <taxon>Araneomorphae</taxon>
        <taxon>Entelegynae</taxon>
        <taxon>Araneoidea</taxon>
        <taxon>Araneidae</taxon>
        <taxon>Araneus</taxon>
    </lineage>
</organism>
<name>A0A4Y2AFY2_ARAVE</name>
<proteinExistence type="predicted"/>
<keyword evidence="2" id="KW-0853">WD repeat</keyword>
<dbReference type="InterPro" id="IPR015943">
    <property type="entry name" value="WD40/YVTN_repeat-like_dom_sf"/>
</dbReference>
<dbReference type="GO" id="GO:0006890">
    <property type="term" value="P:retrograde vesicle-mediated transport, Golgi to endoplasmic reticulum"/>
    <property type="evidence" value="ECO:0007669"/>
    <property type="project" value="TreeGrafter"/>
</dbReference>
<evidence type="ECO:0000313" key="4">
    <source>
        <dbReference type="EMBL" id="GBL78698.1"/>
    </source>
</evidence>
<gene>
    <name evidence="4" type="primary">copb-2</name>
    <name evidence="4" type="ORF">AVEN_65263_1</name>
</gene>
<evidence type="ECO:0000256" key="3">
    <source>
        <dbReference type="ARBA" id="ARBA00022737"/>
    </source>
</evidence>
<dbReference type="GO" id="GO:0006888">
    <property type="term" value="P:endoplasmic reticulum to Golgi vesicle-mediated transport"/>
    <property type="evidence" value="ECO:0007669"/>
    <property type="project" value="TreeGrafter"/>
</dbReference>
<dbReference type="PANTHER" id="PTHR19876:SF2">
    <property type="entry name" value="COATOMER SUBUNIT BETA"/>
    <property type="match status" value="1"/>
</dbReference>
<dbReference type="InterPro" id="IPR050844">
    <property type="entry name" value="Coatomer_complex_subunit"/>
</dbReference>